<sequence>MNFMSYVAELSRGWDEPNARDMGRMTSQPNAKGEMYILNDGIDMKVKIATMARRLEELEMKKMQEVQAISQTPLQVMPCAICLSYEHLVDECPTIPAVREMFGDCNTYNSNWRDHPNFSWEPQPPQYKQPAQAPQQASNLDQAMVNLSKVVGDFVGAQKSINAHLSQRIDSVESSLNKKMDEVKNDLSQKIDNLQDSISRFANLNTVQDKENSPSQPYQNSMSIHEVKAQKGESSMVKEVKEVITLRNGKEVDLPTSKLEHKPKIGPCENGHLLRNDFAALTWPLRNQGLAAKMALRCEINFAAQHTPLRNPLLAHECHFAAQYPHFAAAKWAAKMAPSCENPIWLRNAIKMTCKMKRGLRRHFAKPRKVVKMRREPRNHVFKEESPFTKITHKASHSISDLLKPSEPIAPAEETMPPKETTRTEAKVLIQPTQKATTDASAPHDITIT</sequence>
<feature type="compositionally biased region" description="Low complexity" evidence="2">
    <location>
        <begin position="128"/>
        <end position="137"/>
    </location>
</feature>
<keyword evidence="1" id="KW-0175">Coiled coil</keyword>
<gene>
    <name evidence="3" type="ORF">VITISV_028125</name>
</gene>
<evidence type="ECO:0000256" key="1">
    <source>
        <dbReference type="SAM" id="Coils"/>
    </source>
</evidence>
<accession>A5ARN4</accession>
<dbReference type="EMBL" id="AM433177">
    <property type="protein sequence ID" value="CAN73711.1"/>
    <property type="molecule type" value="Genomic_DNA"/>
</dbReference>
<evidence type="ECO:0000256" key="2">
    <source>
        <dbReference type="SAM" id="MobiDB-lite"/>
    </source>
</evidence>
<feature type="region of interest" description="Disordered" evidence="2">
    <location>
        <begin position="116"/>
        <end position="138"/>
    </location>
</feature>
<feature type="coiled-coil region" evidence="1">
    <location>
        <begin position="177"/>
        <end position="204"/>
    </location>
</feature>
<dbReference type="AlphaFoldDB" id="A5ARN4"/>
<evidence type="ECO:0000313" key="3">
    <source>
        <dbReference type="EMBL" id="CAN73711.1"/>
    </source>
</evidence>
<reference evidence="3" key="1">
    <citation type="journal article" date="2007" name="PLoS ONE">
        <title>The first genome sequence of an elite grapevine cultivar (Pinot noir Vitis vinifera L.): coping with a highly heterozygous genome.</title>
        <authorList>
            <person name="Velasco R."/>
            <person name="Zharkikh A."/>
            <person name="Troggio M."/>
            <person name="Cartwright D.A."/>
            <person name="Cestaro A."/>
            <person name="Pruss D."/>
            <person name="Pindo M."/>
            <person name="FitzGerald L.M."/>
            <person name="Vezzulli S."/>
            <person name="Reid J."/>
            <person name="Malacarne G."/>
            <person name="Iliev D."/>
            <person name="Coppola G."/>
            <person name="Wardell B."/>
            <person name="Micheletti D."/>
            <person name="Macalma T."/>
            <person name="Facci M."/>
            <person name="Mitchell J.T."/>
            <person name="Perazzolli M."/>
            <person name="Eldredge G."/>
            <person name="Gatto P."/>
            <person name="Oyzerski R."/>
            <person name="Moretto M."/>
            <person name="Gutin N."/>
            <person name="Stefanini M."/>
            <person name="Chen Y."/>
            <person name="Segala C."/>
            <person name="Davenport C."/>
            <person name="Dematte L."/>
            <person name="Mraz A."/>
            <person name="Battilana J."/>
            <person name="Stormo K."/>
            <person name="Costa F."/>
            <person name="Tao Q."/>
            <person name="Si-Ammour A."/>
            <person name="Harkins T."/>
            <person name="Lackey A."/>
            <person name="Perbost C."/>
            <person name="Taillon B."/>
            <person name="Stella A."/>
            <person name="Solovyev V."/>
            <person name="Fawcett J.A."/>
            <person name="Sterck L."/>
            <person name="Vandepoele K."/>
            <person name="Grando S.M."/>
            <person name="Toppo S."/>
            <person name="Moser C."/>
            <person name="Lanchbury J."/>
            <person name="Bogden R."/>
            <person name="Skolnick M."/>
            <person name="Sgaramella V."/>
            <person name="Bhatnagar S.K."/>
            <person name="Fontana P."/>
            <person name="Gutin A."/>
            <person name="Van de Peer Y."/>
            <person name="Salamini F."/>
            <person name="Viola R."/>
        </authorList>
    </citation>
    <scope>NUCLEOTIDE SEQUENCE</scope>
</reference>
<protein>
    <submittedName>
        <fullName evidence="3">Uncharacterized protein</fullName>
    </submittedName>
</protein>
<name>A5ARN4_VITVI</name>
<organism evidence="3">
    <name type="scientific">Vitis vinifera</name>
    <name type="common">Grape</name>
    <dbReference type="NCBI Taxonomy" id="29760"/>
    <lineage>
        <taxon>Eukaryota</taxon>
        <taxon>Viridiplantae</taxon>
        <taxon>Streptophyta</taxon>
        <taxon>Embryophyta</taxon>
        <taxon>Tracheophyta</taxon>
        <taxon>Spermatophyta</taxon>
        <taxon>Magnoliopsida</taxon>
        <taxon>eudicotyledons</taxon>
        <taxon>Gunneridae</taxon>
        <taxon>Pentapetalae</taxon>
        <taxon>rosids</taxon>
        <taxon>Vitales</taxon>
        <taxon>Vitaceae</taxon>
        <taxon>Viteae</taxon>
        <taxon>Vitis</taxon>
    </lineage>
</organism>
<proteinExistence type="predicted"/>